<name>A0A1F5JXV2_9BACT</name>
<dbReference type="Proteomes" id="UP000176902">
    <property type="component" value="Unassembled WGS sequence"/>
</dbReference>
<sequence length="65" mass="7280">MMRIFEGEPIHKFTRPPELNVRALTSVPGGRELIFREVGDSNLLLKPPTLLQQPQESISAPKGLK</sequence>
<accession>A0A1F5JXV2</accession>
<evidence type="ECO:0000313" key="2">
    <source>
        <dbReference type="Proteomes" id="UP000176902"/>
    </source>
</evidence>
<organism evidence="1 2">
    <name type="scientific">Candidatus Daviesbacteria bacterium RIFCSPHIGHO2_02_FULL_36_13</name>
    <dbReference type="NCBI Taxonomy" id="1797768"/>
    <lineage>
        <taxon>Bacteria</taxon>
        <taxon>Candidatus Daviesiibacteriota</taxon>
    </lineage>
</organism>
<dbReference type="AlphaFoldDB" id="A0A1F5JXV2"/>
<protein>
    <submittedName>
        <fullName evidence="1">Uncharacterized protein</fullName>
    </submittedName>
</protein>
<comment type="caution">
    <text evidence="1">The sequence shown here is derived from an EMBL/GenBank/DDBJ whole genome shotgun (WGS) entry which is preliminary data.</text>
</comment>
<proteinExistence type="predicted"/>
<reference evidence="1 2" key="1">
    <citation type="journal article" date="2016" name="Nat. Commun.">
        <title>Thousands of microbial genomes shed light on interconnected biogeochemical processes in an aquifer system.</title>
        <authorList>
            <person name="Anantharaman K."/>
            <person name="Brown C.T."/>
            <person name="Hug L.A."/>
            <person name="Sharon I."/>
            <person name="Castelle C.J."/>
            <person name="Probst A.J."/>
            <person name="Thomas B.C."/>
            <person name="Singh A."/>
            <person name="Wilkins M.J."/>
            <person name="Karaoz U."/>
            <person name="Brodie E.L."/>
            <person name="Williams K.H."/>
            <person name="Hubbard S.S."/>
            <person name="Banfield J.F."/>
        </authorList>
    </citation>
    <scope>NUCLEOTIDE SEQUENCE [LARGE SCALE GENOMIC DNA]</scope>
</reference>
<evidence type="ECO:0000313" key="1">
    <source>
        <dbReference type="EMBL" id="OGE33469.1"/>
    </source>
</evidence>
<gene>
    <name evidence="1" type="ORF">A3C59_05040</name>
</gene>
<dbReference type="EMBL" id="MFCV01000009">
    <property type="protein sequence ID" value="OGE33469.1"/>
    <property type="molecule type" value="Genomic_DNA"/>
</dbReference>
<dbReference type="STRING" id="1797768.A3C59_05040"/>